<proteinExistence type="predicted"/>
<evidence type="ECO:0008006" key="4">
    <source>
        <dbReference type="Google" id="ProtNLM"/>
    </source>
</evidence>
<feature type="signal peptide" evidence="1">
    <location>
        <begin position="1"/>
        <end position="31"/>
    </location>
</feature>
<protein>
    <recommendedName>
        <fullName evidence="4">Peptidase A2 domain-containing protein</fullName>
    </recommendedName>
</protein>
<organism evidence="2 3">
    <name type="scientific">Allosphingosinicella deserti</name>
    <dbReference type="NCBI Taxonomy" id="2116704"/>
    <lineage>
        <taxon>Bacteria</taxon>
        <taxon>Pseudomonadati</taxon>
        <taxon>Pseudomonadota</taxon>
        <taxon>Alphaproteobacteria</taxon>
        <taxon>Sphingomonadales</taxon>
        <taxon>Sphingomonadaceae</taxon>
        <taxon>Allosphingosinicella</taxon>
    </lineage>
</organism>
<feature type="chain" id="PRO_5015175350" description="Peptidase A2 domain-containing protein" evidence="1">
    <location>
        <begin position="32"/>
        <end position="308"/>
    </location>
</feature>
<dbReference type="Gene3D" id="2.40.70.10">
    <property type="entry name" value="Acid Proteases"/>
    <property type="match status" value="2"/>
</dbReference>
<dbReference type="InterPro" id="IPR034122">
    <property type="entry name" value="Retropepsin-like_bacterial"/>
</dbReference>
<name>A0A2P7QM27_9SPHN</name>
<dbReference type="EMBL" id="PXYI01000005">
    <property type="protein sequence ID" value="PSJ39013.1"/>
    <property type="molecule type" value="Genomic_DNA"/>
</dbReference>
<accession>A0A2P7QM27</accession>
<dbReference type="AlphaFoldDB" id="A0A2P7QM27"/>
<sequence>MRGHAKGRERSMWRRLRTLLPLLMLAGAAPASPAEPIRFRFAPNAPVLLAEGRIGAERRRVSVVIDTGATAHFPLFLSADLAARLKLRPSSEVFPFDSTAIGPERQSYRTARLDRFELGAVRLDDVDVAIAPLVDRLGQALRRRVDVIVGQQFLEGRTVSIDYRARRLDLDAVPPAEPAIPFRFAPAKKLMLVEARVNGAGPFVFEIDTGSSGTVLSPRAAEQARVVRRGEGLQHGAGGTIKVGIGSGEVAFAGARRTLPGIAISDALTAISTASGTRIDGILGTDFFAGTRLTIAYPDSRLWLSEQR</sequence>
<dbReference type="InterPro" id="IPR021109">
    <property type="entry name" value="Peptidase_aspartic_dom_sf"/>
</dbReference>
<reference evidence="2 3" key="1">
    <citation type="submission" date="2018-03" db="EMBL/GenBank/DDBJ databases">
        <title>The draft genome of Sphingosinicella sp. GL-C-18.</title>
        <authorList>
            <person name="Liu L."/>
            <person name="Li L."/>
            <person name="Liang L."/>
            <person name="Zhang X."/>
            <person name="Wang T."/>
        </authorList>
    </citation>
    <scope>NUCLEOTIDE SEQUENCE [LARGE SCALE GENOMIC DNA]</scope>
    <source>
        <strain evidence="2 3">GL-C-18</strain>
    </source>
</reference>
<keyword evidence="1" id="KW-0732">Signal</keyword>
<keyword evidence="3" id="KW-1185">Reference proteome</keyword>
<dbReference type="CDD" id="cd05483">
    <property type="entry name" value="retropepsin_like_bacteria"/>
    <property type="match status" value="1"/>
</dbReference>
<dbReference type="SUPFAM" id="SSF50630">
    <property type="entry name" value="Acid proteases"/>
    <property type="match status" value="1"/>
</dbReference>
<dbReference type="Pfam" id="PF13650">
    <property type="entry name" value="Asp_protease_2"/>
    <property type="match status" value="2"/>
</dbReference>
<evidence type="ECO:0000313" key="3">
    <source>
        <dbReference type="Proteomes" id="UP000241167"/>
    </source>
</evidence>
<comment type="caution">
    <text evidence="2">The sequence shown here is derived from an EMBL/GenBank/DDBJ whole genome shotgun (WGS) entry which is preliminary data.</text>
</comment>
<gene>
    <name evidence="2" type="ORF">C7I55_17090</name>
</gene>
<evidence type="ECO:0000313" key="2">
    <source>
        <dbReference type="EMBL" id="PSJ39013.1"/>
    </source>
</evidence>
<dbReference type="Proteomes" id="UP000241167">
    <property type="component" value="Unassembled WGS sequence"/>
</dbReference>
<evidence type="ECO:0000256" key="1">
    <source>
        <dbReference type="SAM" id="SignalP"/>
    </source>
</evidence>